<evidence type="ECO:0000256" key="1">
    <source>
        <dbReference type="SAM" id="MobiDB-lite"/>
    </source>
</evidence>
<evidence type="ECO:0000313" key="2">
    <source>
        <dbReference type="EMBL" id="CZR55692.1"/>
    </source>
</evidence>
<feature type="region of interest" description="Disordered" evidence="1">
    <location>
        <begin position="271"/>
        <end position="314"/>
    </location>
</feature>
<proteinExistence type="predicted"/>
<feature type="compositionally biased region" description="Acidic residues" evidence="1">
    <location>
        <begin position="275"/>
        <end position="314"/>
    </location>
</feature>
<gene>
    <name evidence="2" type="ORF">PAC_05580</name>
</gene>
<dbReference type="EMBL" id="FJOG01000007">
    <property type="protein sequence ID" value="CZR55692.1"/>
    <property type="molecule type" value="Genomic_DNA"/>
</dbReference>
<dbReference type="OrthoDB" id="2997776at2759"/>
<protein>
    <submittedName>
        <fullName evidence="2">Uncharacterized protein</fullName>
    </submittedName>
</protein>
<dbReference type="STRING" id="576137.A0A1L7WSE2"/>
<dbReference type="Proteomes" id="UP000184330">
    <property type="component" value="Unassembled WGS sequence"/>
</dbReference>
<name>A0A1L7WSE2_9HELO</name>
<reference evidence="2 3" key="1">
    <citation type="submission" date="2016-03" db="EMBL/GenBank/DDBJ databases">
        <authorList>
            <person name="Ploux O."/>
        </authorList>
    </citation>
    <scope>NUCLEOTIDE SEQUENCE [LARGE SCALE GENOMIC DNA]</scope>
    <source>
        <strain evidence="2 3">UAMH 11012</strain>
    </source>
</reference>
<organism evidence="2 3">
    <name type="scientific">Phialocephala subalpina</name>
    <dbReference type="NCBI Taxonomy" id="576137"/>
    <lineage>
        <taxon>Eukaryota</taxon>
        <taxon>Fungi</taxon>
        <taxon>Dikarya</taxon>
        <taxon>Ascomycota</taxon>
        <taxon>Pezizomycotina</taxon>
        <taxon>Leotiomycetes</taxon>
        <taxon>Helotiales</taxon>
        <taxon>Mollisiaceae</taxon>
        <taxon>Phialocephala</taxon>
        <taxon>Phialocephala fortinii species complex</taxon>
    </lineage>
</organism>
<accession>A0A1L7WSE2</accession>
<evidence type="ECO:0000313" key="3">
    <source>
        <dbReference type="Proteomes" id="UP000184330"/>
    </source>
</evidence>
<keyword evidence="3" id="KW-1185">Reference proteome</keyword>
<sequence length="314" mass="36603">MEGPVCPVLPNELWIRILRSLDTDDDLSFLWITCRNVSSTFKDATECIFRERLLPYLRINFLLGEYTPPVRSDRRFSAIPLTCEFEFDRLSEDKYTATLSLDKEITEEMSDDLKYHSKRLRQVMGESHIEMPKHTIQIRREVNDGPIPSVAFNYDKLQLSCDWRALFSEFYGEEFLYHKFSAEAASKKLGWLKDLREKVDRKEIDAMAVIQKALHAFADDSSIARKMARRARVTRQFAEWNGTEWDFARDGDEEQEEGILKNLQQFRQWASLGEWSDDEEADEDDSEEDDDDSVEEGSGEGWETDDDEGSAEDD</sequence>
<dbReference type="AlphaFoldDB" id="A0A1L7WSE2"/>